<accession>A0ABN9V2A2</accession>
<keyword evidence="2" id="KW-1185">Reference proteome</keyword>
<name>A0ABN9V2A2_9DINO</name>
<sequence length="174" mass="18050">MQDKASDAKAFLAEGLACKAVAFVTRSAAVVADASAHDELHSLFPRSEAATAAGAQLPGDETLEKALAHSAHGHPASPTEVWPGLHCPPLGILGDASGRARNAEACCRVSVISRPPRRPSQRLHNRQPGSPAVGALLPLRWDWHKCATSLAEALPGAAVLVLDATIAVPVLAPF</sequence>
<evidence type="ECO:0000313" key="2">
    <source>
        <dbReference type="Proteomes" id="UP001189429"/>
    </source>
</evidence>
<reference evidence="1" key="1">
    <citation type="submission" date="2023-10" db="EMBL/GenBank/DDBJ databases">
        <authorList>
            <person name="Chen Y."/>
            <person name="Shah S."/>
            <person name="Dougan E. K."/>
            <person name="Thang M."/>
            <person name="Chan C."/>
        </authorList>
    </citation>
    <scope>NUCLEOTIDE SEQUENCE [LARGE SCALE GENOMIC DNA]</scope>
</reference>
<dbReference type="EMBL" id="CAUYUJ010016496">
    <property type="protein sequence ID" value="CAK0865890.1"/>
    <property type="molecule type" value="Genomic_DNA"/>
</dbReference>
<protein>
    <submittedName>
        <fullName evidence="1">Uncharacterized protein</fullName>
    </submittedName>
</protein>
<proteinExistence type="predicted"/>
<gene>
    <name evidence="1" type="ORF">PCOR1329_LOCUS53297</name>
</gene>
<comment type="caution">
    <text evidence="1">The sequence shown here is derived from an EMBL/GenBank/DDBJ whole genome shotgun (WGS) entry which is preliminary data.</text>
</comment>
<evidence type="ECO:0000313" key="1">
    <source>
        <dbReference type="EMBL" id="CAK0865890.1"/>
    </source>
</evidence>
<dbReference type="Proteomes" id="UP001189429">
    <property type="component" value="Unassembled WGS sequence"/>
</dbReference>
<organism evidence="1 2">
    <name type="scientific">Prorocentrum cordatum</name>
    <dbReference type="NCBI Taxonomy" id="2364126"/>
    <lineage>
        <taxon>Eukaryota</taxon>
        <taxon>Sar</taxon>
        <taxon>Alveolata</taxon>
        <taxon>Dinophyceae</taxon>
        <taxon>Prorocentrales</taxon>
        <taxon>Prorocentraceae</taxon>
        <taxon>Prorocentrum</taxon>
    </lineage>
</organism>